<dbReference type="SUPFAM" id="SSF53335">
    <property type="entry name" value="S-adenosyl-L-methionine-dependent methyltransferases"/>
    <property type="match status" value="1"/>
</dbReference>
<protein>
    <recommendedName>
        <fullName evidence="3">protein-L-isoaspartate(D-aspartate) O-methyltransferase</fullName>
        <ecNumber evidence="3">2.1.1.77</ecNumber>
    </recommendedName>
</protein>
<evidence type="ECO:0000256" key="3">
    <source>
        <dbReference type="ARBA" id="ARBA00011890"/>
    </source>
</evidence>
<comment type="similarity">
    <text evidence="2">Belongs to the methyltransferase superfamily. L-isoaspartyl/D-aspartyl protein methyltransferase family.</text>
</comment>
<dbReference type="GO" id="GO:0004719">
    <property type="term" value="F:protein-L-isoaspartate (D-aspartate) O-methyltransferase activity"/>
    <property type="evidence" value="ECO:0007669"/>
    <property type="project" value="UniProtKB-EC"/>
</dbReference>
<sequence length="224" mass="24711">MKTPEKDIYALKRRKMVDELLIARGISDKRVIATMGRIPRHMFVEPALMNRVYEDYAAPLGGGQTISKPHTVALMTQMAKLKGSETVLEIGTGSGYQAAVLSTLVERVYSVERISSLSNKAKKIFNKLHLDNIMCMVGDGTNGSKKYAPFDVIVVTAGAPEIPVPLAKQLKDGGRMVVPVGNGSEQKLHLVVRKGKRFTVTKKEDCSFVPLIGEHGWKEKPSRY</sequence>
<dbReference type="FunFam" id="3.40.50.150:FF:000010">
    <property type="entry name" value="Protein-L-isoaspartate O-methyltransferase"/>
    <property type="match status" value="1"/>
</dbReference>
<evidence type="ECO:0000256" key="4">
    <source>
        <dbReference type="ARBA" id="ARBA00022490"/>
    </source>
</evidence>
<evidence type="ECO:0000256" key="2">
    <source>
        <dbReference type="ARBA" id="ARBA00005369"/>
    </source>
</evidence>
<dbReference type="NCBIfam" id="NF001453">
    <property type="entry name" value="PRK00312.1"/>
    <property type="match status" value="1"/>
</dbReference>
<keyword evidence="7" id="KW-0949">S-adenosyl-L-methionine</keyword>
<comment type="subcellular location">
    <subcellularLocation>
        <location evidence="1">Cytoplasm</location>
    </subcellularLocation>
</comment>
<dbReference type="PANTHER" id="PTHR11579">
    <property type="entry name" value="PROTEIN-L-ISOASPARTATE O-METHYLTRANSFERASE"/>
    <property type="match status" value="1"/>
</dbReference>
<proteinExistence type="inferred from homology"/>
<keyword evidence="5 8" id="KW-0489">Methyltransferase</keyword>
<dbReference type="PANTHER" id="PTHR11579:SF0">
    <property type="entry name" value="PROTEIN-L-ISOASPARTATE(D-ASPARTATE) O-METHYLTRANSFERASE"/>
    <property type="match status" value="1"/>
</dbReference>
<dbReference type="HAMAP" id="MF_00090">
    <property type="entry name" value="PIMT"/>
    <property type="match status" value="1"/>
</dbReference>
<evidence type="ECO:0000256" key="1">
    <source>
        <dbReference type="ARBA" id="ARBA00004496"/>
    </source>
</evidence>
<evidence type="ECO:0000256" key="6">
    <source>
        <dbReference type="ARBA" id="ARBA00022679"/>
    </source>
</evidence>
<dbReference type="Gene3D" id="3.40.50.150">
    <property type="entry name" value="Vaccinia Virus protein VP39"/>
    <property type="match status" value="1"/>
</dbReference>
<dbReference type="EMBL" id="UOGA01000226">
    <property type="protein sequence ID" value="VAX22489.1"/>
    <property type="molecule type" value="Genomic_DNA"/>
</dbReference>
<dbReference type="Pfam" id="PF01135">
    <property type="entry name" value="PCMT"/>
    <property type="match status" value="1"/>
</dbReference>
<name>A0A3B1BX21_9ZZZZ</name>
<reference evidence="8" key="1">
    <citation type="submission" date="2018-06" db="EMBL/GenBank/DDBJ databases">
        <authorList>
            <person name="Zhirakovskaya E."/>
        </authorList>
    </citation>
    <scope>NUCLEOTIDE SEQUENCE</scope>
</reference>
<keyword evidence="4" id="KW-0963">Cytoplasm</keyword>
<evidence type="ECO:0000256" key="5">
    <source>
        <dbReference type="ARBA" id="ARBA00022603"/>
    </source>
</evidence>
<dbReference type="AlphaFoldDB" id="A0A3B1BX21"/>
<gene>
    <name evidence="8" type="ORF">MNBD_NITROSPINAE04-1139</name>
</gene>
<dbReference type="InterPro" id="IPR029063">
    <property type="entry name" value="SAM-dependent_MTases_sf"/>
</dbReference>
<dbReference type="EC" id="2.1.1.77" evidence="3"/>
<dbReference type="NCBIfam" id="TIGR00080">
    <property type="entry name" value="pimt"/>
    <property type="match status" value="1"/>
</dbReference>
<accession>A0A3B1BX21</accession>
<keyword evidence="6 8" id="KW-0808">Transferase</keyword>
<evidence type="ECO:0000313" key="8">
    <source>
        <dbReference type="EMBL" id="VAX22489.1"/>
    </source>
</evidence>
<organism evidence="8">
    <name type="scientific">hydrothermal vent metagenome</name>
    <dbReference type="NCBI Taxonomy" id="652676"/>
    <lineage>
        <taxon>unclassified sequences</taxon>
        <taxon>metagenomes</taxon>
        <taxon>ecological metagenomes</taxon>
    </lineage>
</organism>
<dbReference type="GO" id="GO:0005737">
    <property type="term" value="C:cytoplasm"/>
    <property type="evidence" value="ECO:0007669"/>
    <property type="project" value="UniProtKB-SubCell"/>
</dbReference>
<dbReference type="CDD" id="cd02440">
    <property type="entry name" value="AdoMet_MTases"/>
    <property type="match status" value="1"/>
</dbReference>
<dbReference type="GO" id="GO:0032259">
    <property type="term" value="P:methylation"/>
    <property type="evidence" value="ECO:0007669"/>
    <property type="project" value="UniProtKB-KW"/>
</dbReference>
<dbReference type="InterPro" id="IPR000682">
    <property type="entry name" value="PCMT"/>
</dbReference>
<evidence type="ECO:0000256" key="7">
    <source>
        <dbReference type="ARBA" id="ARBA00022691"/>
    </source>
</evidence>